<evidence type="ECO:0000256" key="3">
    <source>
        <dbReference type="ARBA" id="ARBA00022801"/>
    </source>
</evidence>
<dbReference type="PROSITE" id="PS51257">
    <property type="entry name" value="PROKAR_LIPOPROTEIN"/>
    <property type="match status" value="1"/>
</dbReference>
<organism evidence="10 11">
    <name type="scientific">Reichenbachiella agariperforans</name>
    <dbReference type="NCBI Taxonomy" id="156994"/>
    <lineage>
        <taxon>Bacteria</taxon>
        <taxon>Pseudomonadati</taxon>
        <taxon>Bacteroidota</taxon>
        <taxon>Cytophagia</taxon>
        <taxon>Cytophagales</taxon>
        <taxon>Reichenbachiellaceae</taxon>
        <taxon>Reichenbachiella</taxon>
    </lineage>
</organism>
<dbReference type="InterPro" id="IPR052720">
    <property type="entry name" value="Glycosyl_hydrolase_97"/>
</dbReference>
<comment type="cofactor">
    <cofactor evidence="1">
        <name>Ca(2+)</name>
        <dbReference type="ChEBI" id="CHEBI:29108"/>
    </cofactor>
</comment>
<evidence type="ECO:0000256" key="1">
    <source>
        <dbReference type="ARBA" id="ARBA00001913"/>
    </source>
</evidence>
<dbReference type="PANTHER" id="PTHR35803:SF2">
    <property type="entry name" value="RETAINING ALPHA-GALACTOSIDASE"/>
    <property type="match status" value="1"/>
</dbReference>
<keyword evidence="5" id="KW-0326">Glycosidase</keyword>
<dbReference type="GO" id="GO:0016798">
    <property type="term" value="F:hydrolase activity, acting on glycosyl bonds"/>
    <property type="evidence" value="ECO:0007669"/>
    <property type="project" value="UniProtKB-KW"/>
</dbReference>
<evidence type="ECO:0000259" key="8">
    <source>
        <dbReference type="Pfam" id="PF14508"/>
    </source>
</evidence>
<feature type="domain" description="Glycosyl-hydrolase 97 C-terminal oligomerisation" evidence="9">
    <location>
        <begin position="557"/>
        <end position="647"/>
    </location>
</feature>
<evidence type="ECO:0000259" key="9">
    <source>
        <dbReference type="Pfam" id="PF14509"/>
    </source>
</evidence>
<comment type="subunit">
    <text evidence="2">Monomer.</text>
</comment>
<reference evidence="11" key="1">
    <citation type="submission" date="2016-11" db="EMBL/GenBank/DDBJ databases">
        <authorList>
            <person name="Varghese N."/>
            <person name="Submissions S."/>
        </authorList>
    </citation>
    <scope>NUCLEOTIDE SEQUENCE [LARGE SCALE GENOMIC DNA]</scope>
    <source>
        <strain evidence="11">DSM 26134</strain>
    </source>
</reference>
<dbReference type="InterPro" id="IPR029486">
    <property type="entry name" value="GH97_N"/>
</dbReference>
<dbReference type="InterPro" id="IPR013785">
    <property type="entry name" value="Aldolase_TIM"/>
</dbReference>
<evidence type="ECO:0000313" key="10">
    <source>
        <dbReference type="EMBL" id="SHK73846.1"/>
    </source>
</evidence>
<dbReference type="InterPro" id="IPR029483">
    <property type="entry name" value="GH97_C"/>
</dbReference>
<evidence type="ECO:0000256" key="6">
    <source>
        <dbReference type="SAM" id="SignalP"/>
    </source>
</evidence>
<dbReference type="GO" id="GO:0030246">
    <property type="term" value="F:carbohydrate binding"/>
    <property type="evidence" value="ECO:0007669"/>
    <property type="project" value="InterPro"/>
</dbReference>
<dbReference type="InterPro" id="IPR019563">
    <property type="entry name" value="GH97_catalytic"/>
</dbReference>
<sequence>MFKRKMIAWMAMIGLFYSCQPSVDTTSNQVSSPDGTLVLTVALSETGNASYSVTKDGTAVLETSQLGVRRQDGEFTAGLKLTASSESKSIKDSYTLKVGKRRDNQYLANQKVFTFANAQDQIMEVIFQLSDDGVAFRYHFLGETGEQKFITDELTTFNLPNDARAWLQPCADAKTGWAQCNPSYEENYLMDISVNQASPTKAGWVYPALFKTGDNWVIISEAGLDKNYCATRLEPKSPEGEYKVGFPQDAEQIFDGELYPESTLPWYSPWRVLAIGSLKTVTESTLGTDVATPAIAGDFSWVEPGRASWSWVLLKDDMTNYPVSKQFIDYASDMGWEYCLIDALWDTQIGYEKIQELVDYAATKDVGLLLWYNSAGNWNETFQTPKDMMLTPESRMAEFKRIKEMGVKGVKIDFFGGDGQSVIEYYHEILTDAAEAGIMVNFHGCTLPRGWQRTYPNLVSMESIKGMEFITFDQKDADVAVPHCAMLPFTRNVFDPMDFTPVAFSEIPNIKRLSSNGFELALSVLFVSGVQHYAETAEGMQAVPEFVREAMRAVPVKWDETVFVDGFPGKQVVMARRSGKNWFIAGINGETEEKALTLDLSFVKGLQGTMINDGMTNRDLVQDQITVAEDGQLPIILKPNGGFLIQLSE</sequence>
<evidence type="ECO:0000256" key="5">
    <source>
        <dbReference type="ARBA" id="ARBA00023295"/>
    </source>
</evidence>
<dbReference type="Pfam" id="PF14508">
    <property type="entry name" value="GH97_N"/>
    <property type="match status" value="1"/>
</dbReference>
<feature type="domain" description="Glycosyl-hydrolase 97 catalytic" evidence="7">
    <location>
        <begin position="319"/>
        <end position="463"/>
    </location>
</feature>
<dbReference type="Gene3D" id="2.60.40.1180">
    <property type="entry name" value="Golgi alpha-mannosidase II"/>
    <property type="match status" value="1"/>
</dbReference>
<dbReference type="Pfam" id="PF14509">
    <property type="entry name" value="GH97_C"/>
    <property type="match status" value="1"/>
</dbReference>
<keyword evidence="11" id="KW-1185">Reference proteome</keyword>
<evidence type="ECO:0000256" key="4">
    <source>
        <dbReference type="ARBA" id="ARBA00022837"/>
    </source>
</evidence>
<proteinExistence type="predicted"/>
<name>A0A1M6UXS2_REIAG</name>
<dbReference type="InterPro" id="IPR017853">
    <property type="entry name" value="GH"/>
</dbReference>
<dbReference type="PANTHER" id="PTHR35803">
    <property type="entry name" value="GLUCAN 1,4-ALPHA-GLUCOSIDASE SUSB-RELATED"/>
    <property type="match status" value="1"/>
</dbReference>
<dbReference type="InterPro" id="IPR013780">
    <property type="entry name" value="Glyco_hydro_b"/>
</dbReference>
<keyword evidence="6" id="KW-0732">Signal</keyword>
<accession>A0A1M6UXS2</accession>
<dbReference type="STRING" id="156994.SAMN04488028_10833"/>
<feature type="domain" description="Glycosyl-hydrolase 97 N-terminal" evidence="8">
    <location>
        <begin position="30"/>
        <end position="293"/>
    </location>
</feature>
<evidence type="ECO:0000313" key="11">
    <source>
        <dbReference type="Proteomes" id="UP000184474"/>
    </source>
</evidence>
<dbReference type="Pfam" id="PF10566">
    <property type="entry name" value="Glyco_hydro_97"/>
    <property type="match status" value="1"/>
</dbReference>
<dbReference type="RefSeq" id="WP_073124559.1">
    <property type="nucleotide sequence ID" value="NZ_FRAA01000008.1"/>
</dbReference>
<evidence type="ECO:0000259" key="7">
    <source>
        <dbReference type="Pfam" id="PF10566"/>
    </source>
</evidence>
<gene>
    <name evidence="10" type="ORF">SAMN04488028_10833</name>
</gene>
<dbReference type="Proteomes" id="UP000184474">
    <property type="component" value="Unassembled WGS sequence"/>
</dbReference>
<dbReference type="InterPro" id="IPR014718">
    <property type="entry name" value="GH-type_carb-bd"/>
</dbReference>
<dbReference type="AlphaFoldDB" id="A0A1M6UXS2"/>
<evidence type="ECO:0000256" key="2">
    <source>
        <dbReference type="ARBA" id="ARBA00011245"/>
    </source>
</evidence>
<dbReference type="Gene3D" id="3.20.20.70">
    <property type="entry name" value="Aldolase class I"/>
    <property type="match status" value="1"/>
</dbReference>
<keyword evidence="3 10" id="KW-0378">Hydrolase</keyword>
<keyword evidence="4" id="KW-0106">Calcium</keyword>
<dbReference type="EMBL" id="FRAA01000008">
    <property type="protein sequence ID" value="SHK73846.1"/>
    <property type="molecule type" value="Genomic_DNA"/>
</dbReference>
<dbReference type="Gene3D" id="2.70.98.10">
    <property type="match status" value="1"/>
</dbReference>
<dbReference type="SUPFAM" id="SSF51445">
    <property type="entry name" value="(Trans)glycosidases"/>
    <property type="match status" value="1"/>
</dbReference>
<protein>
    <submittedName>
        <fullName evidence="10">Glycosyl-hydrolase 97 C-terminal, oligomerisation</fullName>
    </submittedName>
</protein>
<feature type="signal peptide" evidence="6">
    <location>
        <begin position="1"/>
        <end position="21"/>
    </location>
</feature>
<feature type="chain" id="PRO_5012522771" evidence="6">
    <location>
        <begin position="22"/>
        <end position="649"/>
    </location>
</feature>